<evidence type="ECO:0000256" key="4">
    <source>
        <dbReference type="ARBA" id="ARBA00022701"/>
    </source>
</evidence>
<organism evidence="12 13">
    <name type="scientific">Colletotrichum lupini</name>
    <dbReference type="NCBI Taxonomy" id="145971"/>
    <lineage>
        <taxon>Eukaryota</taxon>
        <taxon>Fungi</taxon>
        <taxon>Dikarya</taxon>
        <taxon>Ascomycota</taxon>
        <taxon>Pezizomycotina</taxon>
        <taxon>Sordariomycetes</taxon>
        <taxon>Hypocreomycetidae</taxon>
        <taxon>Glomerellales</taxon>
        <taxon>Glomerellaceae</taxon>
        <taxon>Colletotrichum</taxon>
        <taxon>Colletotrichum acutatum species complex</taxon>
    </lineage>
</organism>
<feature type="region of interest" description="Disordered" evidence="10">
    <location>
        <begin position="139"/>
        <end position="159"/>
    </location>
</feature>
<sequence>MPRLFLGGRIALSLPACCNVTACTLAPVGKTAGPELKSPDTLRKGHEKALASSWTETPRPQTHDFHPNPSHASSSATNTIMTASANRVSTYTSASAGSDGRNGEKKDLWSSMLDNVASSKRLPEKNMIVLGGSPESQKEFVESLSHSSEKRSLDRNSSKTPPIANSFALGYTYYDVLDADQEDILARISLYMLSNPSESFPKLIQPLITPETIPNTLMVVLLDWSTPHLWMRQLREWILFMRSILESSSHECQATMEEVMVAWRDRGRGGGSTNLDGTGATTSEGDVALPLGPGEWEEGIGLPLCVVCQNAEKMEGLEKTQGWKEGDFDQVLQYLRTVLLRHGASLIYTTPNVPSSLPSLVHSSLGITSLLKRQPLKHNTIDRDKILVPPNWDSWGKIRVLRDGFDVEATSQGWSHDLQSTFPSPAMTTDGLSILAKAKADGDYNGEVLSSAVAPFEDWIRDLSQAGSAISFAGRDGDPSQLEMSSTDTQEFLGSSLQTLETHRSRSNDDKKADASKSRTGQRTDESDSSALRQGADDGKVSQHIGPVQFNMGGIQVDADDMVQRLKDRQANSATQDPTTPPADTAEENPDEMDNDKLQAFFSGLMNRKQPANGSPRGGSGGGWARFSQVSNHFKEYRLTTIVAAELIASKVTLVLSGWEYLMDSISTQETLVCTGV</sequence>
<dbReference type="GO" id="GO:0005868">
    <property type="term" value="C:cytoplasmic dynein complex"/>
    <property type="evidence" value="ECO:0007669"/>
    <property type="project" value="InterPro"/>
</dbReference>
<evidence type="ECO:0000256" key="8">
    <source>
        <dbReference type="ARBA" id="ARBA00023175"/>
    </source>
</evidence>
<dbReference type="GO" id="GO:0007018">
    <property type="term" value="P:microtubule-based movement"/>
    <property type="evidence" value="ECO:0007669"/>
    <property type="project" value="InterPro"/>
</dbReference>
<evidence type="ECO:0000256" key="3">
    <source>
        <dbReference type="ARBA" id="ARBA00022490"/>
    </source>
</evidence>
<keyword evidence="7" id="KW-0243">Dynein</keyword>
<dbReference type="PANTHER" id="PTHR12688">
    <property type="entry name" value="DYNEIN LIGHT INTERMEDIATE CHAIN"/>
    <property type="match status" value="1"/>
</dbReference>
<feature type="region of interest" description="Disordered" evidence="10">
    <location>
        <begin position="29"/>
        <end position="76"/>
    </location>
</feature>
<dbReference type="GO" id="GO:0045504">
    <property type="term" value="F:dynein heavy chain binding"/>
    <property type="evidence" value="ECO:0007669"/>
    <property type="project" value="TreeGrafter"/>
</dbReference>
<dbReference type="GO" id="GO:0035974">
    <property type="term" value="C:meiotic spindle pole body"/>
    <property type="evidence" value="ECO:0007669"/>
    <property type="project" value="TreeGrafter"/>
</dbReference>
<feature type="compositionally biased region" description="Basic and acidic residues" evidence="10">
    <location>
        <begin position="139"/>
        <end position="157"/>
    </location>
</feature>
<evidence type="ECO:0000313" key="12">
    <source>
        <dbReference type="EMBL" id="UQC83752.1"/>
    </source>
</evidence>
<accession>A0A9Q8WI84</accession>
<dbReference type="GO" id="GO:0005874">
    <property type="term" value="C:microtubule"/>
    <property type="evidence" value="ECO:0007669"/>
    <property type="project" value="UniProtKB-KW"/>
</dbReference>
<evidence type="ECO:0000256" key="5">
    <source>
        <dbReference type="ARBA" id="ARBA00022741"/>
    </source>
</evidence>
<evidence type="ECO:0000256" key="1">
    <source>
        <dbReference type="ARBA" id="ARBA00004245"/>
    </source>
</evidence>
<keyword evidence="9" id="KW-0206">Cytoskeleton</keyword>
<keyword evidence="13" id="KW-1185">Reference proteome</keyword>
<feature type="region of interest" description="Disordered" evidence="10">
    <location>
        <begin position="570"/>
        <end position="592"/>
    </location>
</feature>
<dbReference type="AlphaFoldDB" id="A0A9Q8WI84"/>
<dbReference type="GO" id="GO:0000226">
    <property type="term" value="P:microtubule cytoskeleton organization"/>
    <property type="evidence" value="ECO:0007669"/>
    <property type="project" value="TreeGrafter"/>
</dbReference>
<proteinExistence type="predicted"/>
<dbReference type="EMBL" id="CP019476">
    <property type="protein sequence ID" value="UQC83752.1"/>
    <property type="molecule type" value="Genomic_DNA"/>
</dbReference>
<keyword evidence="2" id="KW-0813">Transport</keyword>
<evidence type="ECO:0000256" key="11">
    <source>
        <dbReference type="SAM" id="SignalP"/>
    </source>
</evidence>
<dbReference type="GO" id="GO:0005524">
    <property type="term" value="F:ATP binding"/>
    <property type="evidence" value="ECO:0007669"/>
    <property type="project" value="UniProtKB-KW"/>
</dbReference>
<evidence type="ECO:0000256" key="6">
    <source>
        <dbReference type="ARBA" id="ARBA00022840"/>
    </source>
</evidence>
<evidence type="ECO:0000256" key="7">
    <source>
        <dbReference type="ARBA" id="ARBA00023017"/>
    </source>
</evidence>
<keyword evidence="3" id="KW-0963">Cytoplasm</keyword>
<keyword evidence="11" id="KW-0732">Signal</keyword>
<protein>
    <submittedName>
        <fullName evidence="12">Dynein light intermediate chain</fullName>
    </submittedName>
</protein>
<evidence type="ECO:0000313" key="13">
    <source>
        <dbReference type="Proteomes" id="UP000830671"/>
    </source>
</evidence>
<keyword evidence="5" id="KW-0547">Nucleotide-binding</keyword>
<keyword evidence="4" id="KW-0493">Microtubule</keyword>
<dbReference type="RefSeq" id="XP_049145371.1">
    <property type="nucleotide sequence ID" value="XM_049288227.1"/>
</dbReference>
<dbReference type="InterPro" id="IPR008467">
    <property type="entry name" value="Dynein1_light_intermed_chain"/>
</dbReference>
<name>A0A9Q8WI84_9PEZI</name>
<keyword evidence="6" id="KW-0067">ATP-binding</keyword>
<dbReference type="Proteomes" id="UP000830671">
    <property type="component" value="Chromosome 4"/>
</dbReference>
<feature type="compositionally biased region" description="Polar residues" evidence="10">
    <location>
        <begin position="482"/>
        <end position="500"/>
    </location>
</feature>
<feature type="compositionally biased region" description="Basic and acidic residues" evidence="10">
    <location>
        <begin position="501"/>
        <end position="526"/>
    </location>
</feature>
<dbReference type="Pfam" id="PF05783">
    <property type="entry name" value="DLIC"/>
    <property type="match status" value="1"/>
</dbReference>
<keyword evidence="8" id="KW-0505">Motor protein</keyword>
<dbReference type="KEGG" id="clup:CLUP02_09248"/>
<feature type="region of interest" description="Disordered" evidence="10">
    <location>
        <begin position="471"/>
        <end position="547"/>
    </location>
</feature>
<evidence type="ECO:0000256" key="9">
    <source>
        <dbReference type="ARBA" id="ARBA00023212"/>
    </source>
</evidence>
<comment type="subcellular location">
    <subcellularLocation>
        <location evidence="1">Cytoplasm</location>
        <location evidence="1">Cytoskeleton</location>
    </subcellularLocation>
</comment>
<feature type="compositionally biased region" description="Low complexity" evidence="10">
    <location>
        <begin position="574"/>
        <end position="584"/>
    </location>
</feature>
<evidence type="ECO:0000256" key="2">
    <source>
        <dbReference type="ARBA" id="ARBA00022448"/>
    </source>
</evidence>
<evidence type="ECO:0000256" key="10">
    <source>
        <dbReference type="SAM" id="MobiDB-lite"/>
    </source>
</evidence>
<gene>
    <name evidence="12" type="ORF">CLUP02_09248</name>
</gene>
<dbReference type="PANTHER" id="PTHR12688:SF0">
    <property type="entry name" value="DYNEIN LIGHT INTERMEDIATE CHAIN"/>
    <property type="match status" value="1"/>
</dbReference>
<feature type="compositionally biased region" description="Basic and acidic residues" evidence="10">
    <location>
        <begin position="37"/>
        <end position="49"/>
    </location>
</feature>
<dbReference type="InterPro" id="IPR022780">
    <property type="entry name" value="Dynein_light_int_chain"/>
</dbReference>
<reference evidence="12" key="1">
    <citation type="journal article" date="2021" name="Mol. Plant Microbe Interact.">
        <title>Complete Genome Sequence of the Plant-Pathogenic Fungus Colletotrichum lupini.</title>
        <authorList>
            <person name="Baroncelli R."/>
            <person name="Pensec F."/>
            <person name="Da Lio D."/>
            <person name="Boufleur T."/>
            <person name="Vicente I."/>
            <person name="Sarrocco S."/>
            <person name="Picot A."/>
            <person name="Baraldi E."/>
            <person name="Sukno S."/>
            <person name="Thon M."/>
            <person name="Le Floch G."/>
        </authorList>
    </citation>
    <scope>NUCLEOTIDE SEQUENCE</scope>
    <source>
        <strain evidence="12">IMI 504893</strain>
    </source>
</reference>
<feature type="signal peptide" evidence="11">
    <location>
        <begin position="1"/>
        <end position="22"/>
    </location>
</feature>
<dbReference type="GeneID" id="73343237"/>
<feature type="chain" id="PRO_5040396930" evidence="11">
    <location>
        <begin position="23"/>
        <end position="677"/>
    </location>
</feature>